<accession>A0ABS3SUY8</accession>
<proteinExistence type="predicted"/>
<dbReference type="EMBL" id="JAGEVG010000017">
    <property type="protein sequence ID" value="MBO3099498.1"/>
    <property type="molecule type" value="Genomic_DNA"/>
</dbReference>
<gene>
    <name evidence="1" type="ORF">J4051_14550</name>
</gene>
<comment type="caution">
    <text evidence="1">The sequence shown here is derived from an EMBL/GenBank/DDBJ whole genome shotgun (WGS) entry which is preliminary data.</text>
</comment>
<dbReference type="Proteomes" id="UP000681315">
    <property type="component" value="Unassembled WGS sequence"/>
</dbReference>
<organism evidence="1 2">
    <name type="scientific">Gelidibacter pelagius</name>
    <dbReference type="NCBI Taxonomy" id="2819985"/>
    <lineage>
        <taxon>Bacteria</taxon>
        <taxon>Pseudomonadati</taxon>
        <taxon>Bacteroidota</taxon>
        <taxon>Flavobacteriia</taxon>
        <taxon>Flavobacteriales</taxon>
        <taxon>Flavobacteriaceae</taxon>
        <taxon>Gelidibacter</taxon>
    </lineage>
</organism>
<name>A0ABS3SUY8_9FLAO</name>
<sequence length="221" mass="25708">MNSRLRRDVSEFLNLYYNFNLVDINRNGSVILEGQINIVDVLGSIWDTCYKVQILIPHLNYPNAIPEVKEVSKNIKRDWDFHISENGICCLAIPHKLILAERSGIVLIKFYQDFIYPFFVNHQHKLKTGKYVNGEFEHHEKGILQFYREELKTNDLKFTKKIIEAAIGRIKIGNNDQCPICNTGKYKKCCKAKADSILKYGLKRIKEDLNIYEIIILGITN</sequence>
<reference evidence="1 2" key="1">
    <citation type="submission" date="2021-03" db="EMBL/GenBank/DDBJ databases">
        <title>Gelidibacter sp. nov., isolated from costal sediment.</title>
        <authorList>
            <person name="Lun K.-Y."/>
        </authorList>
    </citation>
    <scope>NUCLEOTIDE SEQUENCE [LARGE SCALE GENOMIC DNA]</scope>
    <source>
        <strain evidence="1 2">DF109</strain>
    </source>
</reference>
<protein>
    <recommendedName>
        <fullName evidence="3">SEC-C motif-containing protein</fullName>
    </recommendedName>
</protein>
<dbReference type="RefSeq" id="WP_208234607.1">
    <property type="nucleotide sequence ID" value="NZ_JAGEVG010000017.1"/>
</dbReference>
<evidence type="ECO:0008006" key="3">
    <source>
        <dbReference type="Google" id="ProtNLM"/>
    </source>
</evidence>
<evidence type="ECO:0000313" key="1">
    <source>
        <dbReference type="EMBL" id="MBO3099498.1"/>
    </source>
</evidence>
<keyword evidence="2" id="KW-1185">Reference proteome</keyword>
<evidence type="ECO:0000313" key="2">
    <source>
        <dbReference type="Proteomes" id="UP000681315"/>
    </source>
</evidence>